<reference evidence="1" key="1">
    <citation type="submission" date="2018-02" db="EMBL/GenBank/DDBJ databases">
        <title>Rhizophora mucronata_Transcriptome.</title>
        <authorList>
            <person name="Meera S.P."/>
            <person name="Sreeshan A."/>
            <person name="Augustine A."/>
        </authorList>
    </citation>
    <scope>NUCLEOTIDE SEQUENCE</scope>
    <source>
        <tissue evidence="1">Leaf</tissue>
    </source>
</reference>
<sequence length="32" mass="3933">MWMCCNPFSGNKNFFYPVYLKIKKKQIKCQML</sequence>
<dbReference type="EMBL" id="GGEC01027357">
    <property type="protein sequence ID" value="MBX07841.1"/>
    <property type="molecule type" value="Transcribed_RNA"/>
</dbReference>
<evidence type="ECO:0000313" key="1">
    <source>
        <dbReference type="EMBL" id="MBX07841.1"/>
    </source>
</evidence>
<proteinExistence type="predicted"/>
<name>A0A2P2KQ39_RHIMU</name>
<dbReference type="EMBL" id="GGEC01027363">
    <property type="protein sequence ID" value="MBX07847.1"/>
    <property type="molecule type" value="Transcribed_RNA"/>
</dbReference>
<dbReference type="AlphaFoldDB" id="A0A2P2KQ39"/>
<accession>A0A2P2KQ39</accession>
<protein>
    <submittedName>
        <fullName evidence="1">Uncharacterized protein</fullName>
    </submittedName>
</protein>
<organism evidence="1">
    <name type="scientific">Rhizophora mucronata</name>
    <name type="common">Asiatic mangrove</name>
    <dbReference type="NCBI Taxonomy" id="61149"/>
    <lineage>
        <taxon>Eukaryota</taxon>
        <taxon>Viridiplantae</taxon>
        <taxon>Streptophyta</taxon>
        <taxon>Embryophyta</taxon>
        <taxon>Tracheophyta</taxon>
        <taxon>Spermatophyta</taxon>
        <taxon>Magnoliopsida</taxon>
        <taxon>eudicotyledons</taxon>
        <taxon>Gunneridae</taxon>
        <taxon>Pentapetalae</taxon>
        <taxon>rosids</taxon>
        <taxon>fabids</taxon>
        <taxon>Malpighiales</taxon>
        <taxon>Rhizophoraceae</taxon>
        <taxon>Rhizophora</taxon>
    </lineage>
</organism>